<accession>A0A915EEY2</accession>
<organism evidence="1 2">
    <name type="scientific">Ditylenchus dipsaci</name>
    <dbReference type="NCBI Taxonomy" id="166011"/>
    <lineage>
        <taxon>Eukaryota</taxon>
        <taxon>Metazoa</taxon>
        <taxon>Ecdysozoa</taxon>
        <taxon>Nematoda</taxon>
        <taxon>Chromadorea</taxon>
        <taxon>Rhabditida</taxon>
        <taxon>Tylenchina</taxon>
        <taxon>Tylenchomorpha</taxon>
        <taxon>Sphaerularioidea</taxon>
        <taxon>Anguinidae</taxon>
        <taxon>Anguininae</taxon>
        <taxon>Ditylenchus</taxon>
    </lineage>
</organism>
<sequence>MDETFTDKLLDVVASKCLNLEHFGLNLSDDESISEEKLVLLADLPKLCSVCIYSSNHLFSVPILTLFNDLSQSGRLQIQYCISMLFV</sequence>
<keyword evidence="1" id="KW-1185">Reference proteome</keyword>
<evidence type="ECO:0000313" key="1">
    <source>
        <dbReference type="Proteomes" id="UP000887574"/>
    </source>
</evidence>
<dbReference type="WBParaSite" id="jg5160">
    <property type="protein sequence ID" value="jg5160"/>
    <property type="gene ID" value="jg5160"/>
</dbReference>
<dbReference type="Proteomes" id="UP000887574">
    <property type="component" value="Unplaced"/>
</dbReference>
<reference evidence="2" key="1">
    <citation type="submission" date="2022-11" db="UniProtKB">
        <authorList>
            <consortium name="WormBaseParasite"/>
        </authorList>
    </citation>
    <scope>IDENTIFICATION</scope>
</reference>
<dbReference type="AlphaFoldDB" id="A0A915EEY2"/>
<evidence type="ECO:0000313" key="2">
    <source>
        <dbReference type="WBParaSite" id="jg5160"/>
    </source>
</evidence>
<name>A0A915EEY2_9BILA</name>
<proteinExistence type="predicted"/>
<protein>
    <submittedName>
        <fullName evidence="2">Uncharacterized protein</fullName>
    </submittedName>
</protein>